<protein>
    <submittedName>
        <fullName evidence="2">Uncharacterized protein</fullName>
    </submittedName>
</protein>
<sequence>MAARVAEPTAMTPTAARATIIVPARISAVIVAAGISATVVIILVASLVPSAPCGFRVATGIAIPTPSAVIVVISGTAIIVVVFAAGIAAPVIIIPIVPTLVPSATGSFGMAARIPEPTSVAAAPVVVVITAGTAVVVVPAAAGISAAIISAPTPVVIAYETALIVTFWHIAWHFILQLL</sequence>
<feature type="transmembrane region" description="Helical" evidence="1">
    <location>
        <begin position="122"/>
        <end position="149"/>
    </location>
</feature>
<feature type="transmembrane region" description="Helical" evidence="1">
    <location>
        <begin position="68"/>
        <end position="101"/>
    </location>
</feature>
<comment type="caution">
    <text evidence="2">The sequence shown here is derived from an EMBL/GenBank/DDBJ whole genome shotgun (WGS) entry which is preliminary data.</text>
</comment>
<feature type="transmembrane region" description="Helical" evidence="1">
    <location>
        <begin position="155"/>
        <end position="176"/>
    </location>
</feature>
<keyword evidence="1" id="KW-1133">Transmembrane helix</keyword>
<keyword evidence="1" id="KW-0812">Transmembrane</keyword>
<dbReference type="EMBL" id="JACGXG010000004">
    <property type="protein sequence ID" value="MBA8852374.1"/>
    <property type="molecule type" value="Genomic_DNA"/>
</dbReference>
<name>A0ABR6ASD1_9HYPH</name>
<reference evidence="2 3" key="1">
    <citation type="submission" date="2020-07" db="EMBL/GenBank/DDBJ databases">
        <title>Genomic Encyclopedia of Type Strains, Phase IV (KMG-V): Genome sequencing to study the core and pangenomes of soil and plant-associated prokaryotes.</title>
        <authorList>
            <person name="Whitman W."/>
        </authorList>
    </citation>
    <scope>NUCLEOTIDE SEQUENCE [LARGE SCALE GENOMIC DNA]</scope>
    <source>
        <strain evidence="2 3">RH4WT92</strain>
    </source>
</reference>
<keyword evidence="1" id="KW-0472">Membrane</keyword>
<organism evidence="2 3">
    <name type="scientific">Brucella intermedia</name>
    <dbReference type="NCBI Taxonomy" id="94625"/>
    <lineage>
        <taxon>Bacteria</taxon>
        <taxon>Pseudomonadati</taxon>
        <taxon>Pseudomonadota</taxon>
        <taxon>Alphaproteobacteria</taxon>
        <taxon>Hyphomicrobiales</taxon>
        <taxon>Brucellaceae</taxon>
        <taxon>Brucella/Ochrobactrum group</taxon>
        <taxon>Brucella</taxon>
    </lineage>
</organism>
<evidence type="ECO:0000256" key="1">
    <source>
        <dbReference type="SAM" id="Phobius"/>
    </source>
</evidence>
<evidence type="ECO:0000313" key="2">
    <source>
        <dbReference type="EMBL" id="MBA8852374.1"/>
    </source>
</evidence>
<accession>A0ABR6ASD1</accession>
<dbReference type="RefSeq" id="WP_179504014.1">
    <property type="nucleotide sequence ID" value="NZ_JACCBO010000001.1"/>
</dbReference>
<proteinExistence type="predicted"/>
<gene>
    <name evidence="2" type="ORF">FHW20_003337</name>
</gene>
<dbReference type="Proteomes" id="UP000578622">
    <property type="component" value="Unassembled WGS sequence"/>
</dbReference>
<feature type="transmembrane region" description="Helical" evidence="1">
    <location>
        <begin position="26"/>
        <end position="48"/>
    </location>
</feature>
<evidence type="ECO:0000313" key="3">
    <source>
        <dbReference type="Proteomes" id="UP000578622"/>
    </source>
</evidence>
<keyword evidence="3" id="KW-1185">Reference proteome</keyword>